<protein>
    <submittedName>
        <fullName evidence="1">Uncharacterized protein</fullName>
    </submittedName>
</protein>
<evidence type="ECO:0000313" key="1">
    <source>
        <dbReference type="EMBL" id="RIA96414.1"/>
    </source>
</evidence>
<dbReference type="EMBL" id="QKYT01000045">
    <property type="protein sequence ID" value="RIA96414.1"/>
    <property type="molecule type" value="Genomic_DNA"/>
</dbReference>
<proteinExistence type="predicted"/>
<evidence type="ECO:0000313" key="2">
    <source>
        <dbReference type="Proteomes" id="UP000265703"/>
    </source>
</evidence>
<name>A0A397TNG1_9GLOM</name>
<keyword evidence="2" id="KW-1185">Reference proteome</keyword>
<reference evidence="1 2" key="1">
    <citation type="submission" date="2018-06" db="EMBL/GenBank/DDBJ databases">
        <title>Comparative genomics reveals the genomic features of Rhizophagus irregularis, R. cerebriforme, R. diaphanum and Gigaspora rosea, and their symbiotic lifestyle signature.</title>
        <authorList>
            <person name="Morin E."/>
            <person name="San Clemente H."/>
            <person name="Chen E.C.H."/>
            <person name="De La Providencia I."/>
            <person name="Hainaut M."/>
            <person name="Kuo A."/>
            <person name="Kohler A."/>
            <person name="Murat C."/>
            <person name="Tang N."/>
            <person name="Roy S."/>
            <person name="Loubradou J."/>
            <person name="Henrissat B."/>
            <person name="Grigoriev I.V."/>
            <person name="Corradi N."/>
            <person name="Roux C."/>
            <person name="Martin F.M."/>
        </authorList>
    </citation>
    <scope>NUCLEOTIDE SEQUENCE [LARGE SCALE GENOMIC DNA]</scope>
    <source>
        <strain evidence="1 2">DAOM 227022</strain>
    </source>
</reference>
<organism evidence="1 2">
    <name type="scientific">Glomus cerebriforme</name>
    <dbReference type="NCBI Taxonomy" id="658196"/>
    <lineage>
        <taxon>Eukaryota</taxon>
        <taxon>Fungi</taxon>
        <taxon>Fungi incertae sedis</taxon>
        <taxon>Mucoromycota</taxon>
        <taxon>Glomeromycotina</taxon>
        <taxon>Glomeromycetes</taxon>
        <taxon>Glomerales</taxon>
        <taxon>Glomeraceae</taxon>
        <taxon>Glomus</taxon>
    </lineage>
</organism>
<accession>A0A397TNG1</accession>
<comment type="caution">
    <text evidence="1">The sequence shown here is derived from an EMBL/GenBank/DDBJ whole genome shotgun (WGS) entry which is preliminary data.</text>
</comment>
<dbReference type="AlphaFoldDB" id="A0A397TNG1"/>
<sequence length="67" mass="8153">MELINNYSQLGIHLDFFRNTDNEQDSASFFKMTSMLEFFLDFSWTLQDNNGLRRFDLRYLEIRMNSD</sequence>
<dbReference type="Proteomes" id="UP000265703">
    <property type="component" value="Unassembled WGS sequence"/>
</dbReference>
<gene>
    <name evidence="1" type="ORF">C1645_815443</name>
</gene>